<organism evidence="3 4">
    <name type="scientific">Nocardioides zeae</name>
    <dbReference type="NCBI Taxonomy" id="1457234"/>
    <lineage>
        <taxon>Bacteria</taxon>
        <taxon>Bacillati</taxon>
        <taxon>Actinomycetota</taxon>
        <taxon>Actinomycetes</taxon>
        <taxon>Propionibacteriales</taxon>
        <taxon>Nocardioidaceae</taxon>
        <taxon>Nocardioides</taxon>
    </lineage>
</organism>
<reference evidence="3" key="1">
    <citation type="submission" date="2023-07" db="EMBL/GenBank/DDBJ databases">
        <title>Functional and genomic diversity of the sorghum phyllosphere microbiome.</title>
        <authorList>
            <person name="Shade A."/>
        </authorList>
    </citation>
    <scope>NUCLEOTIDE SEQUENCE</scope>
    <source>
        <strain evidence="3">SORGH_AS_1067</strain>
    </source>
</reference>
<dbReference type="InterPro" id="IPR016166">
    <property type="entry name" value="FAD-bd_PCMH"/>
</dbReference>
<evidence type="ECO:0000256" key="1">
    <source>
        <dbReference type="SAM" id="MobiDB-lite"/>
    </source>
</evidence>
<dbReference type="PANTHER" id="PTHR42659:SF9">
    <property type="entry name" value="XANTHINE DEHYDROGENASE FAD-BINDING SUBUNIT XDHB-RELATED"/>
    <property type="match status" value="1"/>
</dbReference>
<dbReference type="InterPro" id="IPR016169">
    <property type="entry name" value="FAD-bd_PCMH_sub2"/>
</dbReference>
<proteinExistence type="predicted"/>
<dbReference type="InterPro" id="IPR051312">
    <property type="entry name" value="Diverse_Substr_Oxidored"/>
</dbReference>
<dbReference type="InterPro" id="IPR036318">
    <property type="entry name" value="FAD-bd_PCMH-like_sf"/>
</dbReference>
<dbReference type="InterPro" id="IPR002346">
    <property type="entry name" value="Mopterin_DH_FAD-bd"/>
</dbReference>
<dbReference type="Proteomes" id="UP001239215">
    <property type="component" value="Unassembled WGS sequence"/>
</dbReference>
<name>A0AAJ1TYW4_9ACTN</name>
<dbReference type="EMBL" id="JAUTAN010000001">
    <property type="protein sequence ID" value="MDQ1104911.1"/>
    <property type="molecule type" value="Genomic_DNA"/>
</dbReference>
<evidence type="ECO:0000313" key="4">
    <source>
        <dbReference type="Proteomes" id="UP001239215"/>
    </source>
</evidence>
<dbReference type="SUPFAM" id="SSF56176">
    <property type="entry name" value="FAD-binding/transporter-associated domain-like"/>
    <property type="match status" value="1"/>
</dbReference>
<feature type="region of interest" description="Disordered" evidence="1">
    <location>
        <begin position="55"/>
        <end position="76"/>
    </location>
</feature>
<accession>A0AAJ1TYW4</accession>
<dbReference type="RefSeq" id="WP_307200673.1">
    <property type="nucleotide sequence ID" value="NZ_JAUTAN010000001.1"/>
</dbReference>
<feature type="domain" description="FAD-binding PCMH-type" evidence="2">
    <location>
        <begin position="1"/>
        <end position="193"/>
    </location>
</feature>
<comment type="caution">
    <text evidence="3">The sequence shown here is derived from an EMBL/GenBank/DDBJ whole genome shotgun (WGS) entry which is preliminary data.</text>
</comment>
<evidence type="ECO:0000259" key="2">
    <source>
        <dbReference type="PROSITE" id="PS51387"/>
    </source>
</evidence>
<evidence type="ECO:0000313" key="3">
    <source>
        <dbReference type="EMBL" id="MDQ1104911.1"/>
    </source>
</evidence>
<dbReference type="Pfam" id="PF00941">
    <property type="entry name" value="FAD_binding_5"/>
    <property type="match status" value="1"/>
</dbReference>
<dbReference type="GO" id="GO:0016491">
    <property type="term" value="F:oxidoreductase activity"/>
    <property type="evidence" value="ECO:0007669"/>
    <property type="project" value="InterPro"/>
</dbReference>
<dbReference type="GO" id="GO:0071949">
    <property type="term" value="F:FAD binding"/>
    <property type="evidence" value="ECO:0007669"/>
    <property type="project" value="InterPro"/>
</dbReference>
<dbReference type="PROSITE" id="PS51387">
    <property type="entry name" value="FAD_PCMH"/>
    <property type="match status" value="1"/>
</dbReference>
<dbReference type="Gene3D" id="3.30.465.10">
    <property type="match status" value="1"/>
</dbReference>
<sequence>MDLAELRGVRVPRTLDEAWLQPGESWLAGGSWLYSTPQPHLRGLVDLTGLGWSAVEPIPAPTPEPHSDEPGADEPGLRIGATCTVAALLAATAPWVADPRRASVAALARRCADAFLMSFKVQEVATVGGNVCLGLPAGAMTSLAVALDARATLLTADGGARVVPVADLVTGPGRTDRRPDELLRGLEVDAAALTATYAVRTLSLTPVGRSAAVVIGRLDAPSGACTVSVTAATDRPVVLRFGALPGVDELAAAVAGIAEERWYDDPHGAPDWRAQLAGVLAREVLDELHAGTREVAA</sequence>
<protein>
    <submittedName>
        <fullName evidence="3">CO/xanthine dehydrogenase FAD-binding subunit</fullName>
    </submittedName>
</protein>
<dbReference type="PANTHER" id="PTHR42659">
    <property type="entry name" value="XANTHINE DEHYDROGENASE SUBUNIT C-RELATED"/>
    <property type="match status" value="1"/>
</dbReference>
<dbReference type="AlphaFoldDB" id="A0AAJ1TYW4"/>
<gene>
    <name evidence="3" type="ORF">QE405_002195</name>
</gene>